<organism evidence="9 10">
    <name type="scientific">Symbiodinium natans</name>
    <dbReference type="NCBI Taxonomy" id="878477"/>
    <lineage>
        <taxon>Eukaryota</taxon>
        <taxon>Sar</taxon>
        <taxon>Alveolata</taxon>
        <taxon>Dinophyceae</taxon>
        <taxon>Suessiales</taxon>
        <taxon>Symbiodiniaceae</taxon>
        <taxon>Symbiodinium</taxon>
    </lineage>
</organism>
<evidence type="ECO:0000313" key="10">
    <source>
        <dbReference type="Proteomes" id="UP000604046"/>
    </source>
</evidence>
<dbReference type="InterPro" id="IPR008271">
    <property type="entry name" value="Ser/Thr_kinase_AS"/>
</dbReference>
<keyword evidence="10" id="KW-1185">Reference proteome</keyword>
<dbReference type="AlphaFoldDB" id="A0A812JEY1"/>
<evidence type="ECO:0000256" key="3">
    <source>
        <dbReference type="ARBA" id="ARBA00022741"/>
    </source>
</evidence>
<protein>
    <submittedName>
        <fullName evidence="9">ErkB protein</fullName>
    </submittedName>
</protein>
<dbReference type="PROSITE" id="PS50011">
    <property type="entry name" value="PROTEIN_KINASE_DOM"/>
    <property type="match status" value="1"/>
</dbReference>
<feature type="compositionally biased region" description="Low complexity" evidence="6">
    <location>
        <begin position="356"/>
        <end position="367"/>
    </location>
</feature>
<evidence type="ECO:0000256" key="7">
    <source>
        <dbReference type="SAM" id="SignalP"/>
    </source>
</evidence>
<feature type="domain" description="Protein kinase" evidence="8">
    <location>
        <begin position="1"/>
        <end position="290"/>
    </location>
</feature>
<dbReference type="Proteomes" id="UP000604046">
    <property type="component" value="Unassembled WGS sequence"/>
</dbReference>
<dbReference type="InterPro" id="IPR000719">
    <property type="entry name" value="Prot_kinase_dom"/>
</dbReference>
<feature type="signal peptide" evidence="7">
    <location>
        <begin position="1"/>
        <end position="20"/>
    </location>
</feature>
<name>A0A812JEY1_9DINO</name>
<keyword evidence="2" id="KW-0808">Transferase</keyword>
<comment type="caution">
    <text evidence="9">The sequence shown here is derived from an EMBL/GenBank/DDBJ whole genome shotgun (WGS) entry which is preliminary data.</text>
</comment>
<dbReference type="Gene3D" id="1.10.510.10">
    <property type="entry name" value="Transferase(Phosphotransferase) domain 1"/>
    <property type="match status" value="1"/>
</dbReference>
<reference evidence="9" key="1">
    <citation type="submission" date="2021-02" db="EMBL/GenBank/DDBJ databases">
        <authorList>
            <person name="Dougan E. K."/>
            <person name="Rhodes N."/>
            <person name="Thang M."/>
            <person name="Chan C."/>
        </authorList>
    </citation>
    <scope>NUCLEOTIDE SEQUENCE</scope>
</reference>
<keyword evidence="5" id="KW-0067">ATP-binding</keyword>
<evidence type="ECO:0000256" key="1">
    <source>
        <dbReference type="ARBA" id="ARBA00022527"/>
    </source>
</evidence>
<dbReference type="SUPFAM" id="SSF56112">
    <property type="entry name" value="Protein kinase-like (PK-like)"/>
    <property type="match status" value="1"/>
</dbReference>
<keyword evidence="3" id="KW-0547">Nucleotide-binding</keyword>
<dbReference type="GO" id="GO:0004707">
    <property type="term" value="F:MAP kinase activity"/>
    <property type="evidence" value="ECO:0007669"/>
    <property type="project" value="InterPro"/>
</dbReference>
<dbReference type="InterPro" id="IPR011009">
    <property type="entry name" value="Kinase-like_dom_sf"/>
</dbReference>
<evidence type="ECO:0000256" key="5">
    <source>
        <dbReference type="ARBA" id="ARBA00022840"/>
    </source>
</evidence>
<dbReference type="SMART" id="SM00220">
    <property type="entry name" value="S_TKc"/>
    <property type="match status" value="1"/>
</dbReference>
<keyword evidence="4" id="KW-0418">Kinase</keyword>
<evidence type="ECO:0000256" key="2">
    <source>
        <dbReference type="ARBA" id="ARBA00022679"/>
    </source>
</evidence>
<accession>A0A812JEY1</accession>
<dbReference type="FunFam" id="1.10.510.10:FF:000624">
    <property type="entry name" value="Mitogen-activated protein kinase"/>
    <property type="match status" value="1"/>
</dbReference>
<proteinExistence type="predicted"/>
<dbReference type="PROSITE" id="PS00108">
    <property type="entry name" value="PROTEIN_KINASE_ST"/>
    <property type="match status" value="1"/>
</dbReference>
<dbReference type="Gene3D" id="3.30.200.20">
    <property type="entry name" value="Phosphorylase Kinase, domain 1"/>
    <property type="match status" value="1"/>
</dbReference>
<dbReference type="GO" id="GO:0005524">
    <property type="term" value="F:ATP binding"/>
    <property type="evidence" value="ECO:0007669"/>
    <property type="project" value="UniProtKB-KW"/>
</dbReference>
<evidence type="ECO:0000256" key="6">
    <source>
        <dbReference type="SAM" id="MobiDB-lite"/>
    </source>
</evidence>
<feature type="chain" id="PRO_5032944423" evidence="7">
    <location>
        <begin position="21"/>
        <end position="388"/>
    </location>
</feature>
<keyword evidence="1" id="KW-0723">Serine/threonine-protein kinase</keyword>
<gene>
    <name evidence="9" type="primary">erkB</name>
    <name evidence="9" type="ORF">SNAT2548_LOCUS6272</name>
</gene>
<dbReference type="OrthoDB" id="192887at2759"/>
<keyword evidence="7" id="KW-0732">Signal</keyword>
<dbReference type="InterPro" id="IPR050117">
    <property type="entry name" value="MAPK"/>
</dbReference>
<dbReference type="InterPro" id="IPR003527">
    <property type="entry name" value="MAP_kinase_CS"/>
</dbReference>
<dbReference type="Pfam" id="PF00069">
    <property type="entry name" value="Pkinase"/>
    <property type="match status" value="1"/>
</dbReference>
<dbReference type="PROSITE" id="PS01351">
    <property type="entry name" value="MAPK"/>
    <property type="match status" value="1"/>
</dbReference>
<feature type="compositionally biased region" description="Basic residues" evidence="6">
    <location>
        <begin position="345"/>
        <end position="355"/>
    </location>
</feature>
<sequence length="388" mass="43699">MPCLFSLLFRIFALKKCFDAFQNSTDAQRTFREIIFLQELNGHENIVRLMNVLKAESSQDLYVMFDFMESDLQRAIAANLLQPIHVEYVTYQILKALKYVHSGGVLHRDLKPANVLLNANCHVRLCDFGLARTALPVEVQATGRRNSAGADEALPLLTDYVATRWYRAPELLLGSTLYSEGVDMWSVGCILGEMVSGKPILRGRSTMDQLQKVVELTGKPSEQDLRPITTTSQYARTMLENLGNVRQMPSSGVLFLLKLPPQAKTLTLNLLKFNPERRPSAEIALQDVFLEKFYLQEAEPLCDKMIRMPINDVTKLKASDYRDQIHGMIGQRRKLQQEEASIAARRGRQSLRRASSRFSDASLSSFREGPQVPWGHESGAAAPPSTPK</sequence>
<dbReference type="EMBL" id="CAJNDS010000413">
    <property type="protein sequence ID" value="CAE7203690.1"/>
    <property type="molecule type" value="Genomic_DNA"/>
</dbReference>
<evidence type="ECO:0000259" key="8">
    <source>
        <dbReference type="PROSITE" id="PS50011"/>
    </source>
</evidence>
<evidence type="ECO:0000256" key="4">
    <source>
        <dbReference type="ARBA" id="ARBA00022777"/>
    </source>
</evidence>
<evidence type="ECO:0000313" key="9">
    <source>
        <dbReference type="EMBL" id="CAE7203690.1"/>
    </source>
</evidence>
<dbReference type="PANTHER" id="PTHR24055">
    <property type="entry name" value="MITOGEN-ACTIVATED PROTEIN KINASE"/>
    <property type="match status" value="1"/>
</dbReference>
<feature type="region of interest" description="Disordered" evidence="6">
    <location>
        <begin position="332"/>
        <end position="388"/>
    </location>
</feature>